<dbReference type="RefSeq" id="WP_346104434.1">
    <property type="nucleotide sequence ID" value="NZ_BAAAMU010000015.1"/>
</dbReference>
<evidence type="ECO:0000256" key="2">
    <source>
        <dbReference type="SAM" id="SignalP"/>
    </source>
</evidence>
<keyword evidence="5" id="KW-1185">Reference proteome</keyword>
<evidence type="ECO:0000313" key="4">
    <source>
        <dbReference type="EMBL" id="GAA1628164.1"/>
    </source>
</evidence>
<evidence type="ECO:0000256" key="1">
    <source>
        <dbReference type="SAM" id="MobiDB-lite"/>
    </source>
</evidence>
<evidence type="ECO:0000259" key="3">
    <source>
        <dbReference type="Pfam" id="PF03713"/>
    </source>
</evidence>
<dbReference type="Pfam" id="PF03713">
    <property type="entry name" value="DUF305"/>
    <property type="match status" value="1"/>
</dbReference>
<dbReference type="PANTHER" id="PTHR36933:SF1">
    <property type="entry name" value="SLL0788 PROTEIN"/>
    <property type="match status" value="1"/>
</dbReference>
<protein>
    <submittedName>
        <fullName evidence="4">DUF305 domain-containing protein</fullName>
    </submittedName>
</protein>
<dbReference type="Gene3D" id="1.20.1260.10">
    <property type="match status" value="1"/>
</dbReference>
<feature type="signal peptide" evidence="2">
    <location>
        <begin position="1"/>
        <end position="19"/>
    </location>
</feature>
<dbReference type="InterPro" id="IPR012347">
    <property type="entry name" value="Ferritin-like"/>
</dbReference>
<evidence type="ECO:0000313" key="5">
    <source>
        <dbReference type="Proteomes" id="UP001500064"/>
    </source>
</evidence>
<accession>A0ABN2F2Y6</accession>
<gene>
    <name evidence="4" type="ORF">GCM10009733_026130</name>
</gene>
<dbReference type="InterPro" id="IPR005183">
    <property type="entry name" value="DUF305_CopM-like"/>
</dbReference>
<feature type="compositionally biased region" description="Low complexity" evidence="1">
    <location>
        <begin position="41"/>
        <end position="54"/>
    </location>
</feature>
<dbReference type="Proteomes" id="UP001500064">
    <property type="component" value="Unassembled WGS sequence"/>
</dbReference>
<dbReference type="EMBL" id="BAAAMU010000015">
    <property type="protein sequence ID" value="GAA1628164.1"/>
    <property type="molecule type" value="Genomic_DNA"/>
</dbReference>
<reference evidence="4 5" key="1">
    <citation type="journal article" date="2019" name="Int. J. Syst. Evol. Microbiol.">
        <title>The Global Catalogue of Microorganisms (GCM) 10K type strain sequencing project: providing services to taxonomists for standard genome sequencing and annotation.</title>
        <authorList>
            <consortium name="The Broad Institute Genomics Platform"/>
            <consortium name="The Broad Institute Genome Sequencing Center for Infectious Disease"/>
            <person name="Wu L."/>
            <person name="Ma J."/>
        </authorList>
    </citation>
    <scope>NUCLEOTIDE SEQUENCE [LARGE SCALE GENOMIC DNA]</scope>
    <source>
        <strain evidence="4 5">JCM 13929</strain>
    </source>
</reference>
<proteinExistence type="predicted"/>
<organism evidence="4 5">
    <name type="scientific">Nonomuraea maheshkhaliensis</name>
    <dbReference type="NCBI Taxonomy" id="419590"/>
    <lineage>
        <taxon>Bacteria</taxon>
        <taxon>Bacillati</taxon>
        <taxon>Actinomycetota</taxon>
        <taxon>Actinomycetes</taxon>
        <taxon>Streptosporangiales</taxon>
        <taxon>Streptosporangiaceae</taxon>
        <taxon>Nonomuraea</taxon>
    </lineage>
</organism>
<dbReference type="PANTHER" id="PTHR36933">
    <property type="entry name" value="SLL0788 PROTEIN"/>
    <property type="match status" value="1"/>
</dbReference>
<sequence length="214" mass="22531">MMSSLVMRRAALAAITALAAGILAGCGSTTETATGRHPDMASSHTAATSAPSGSRTPVAFNDADVMFAQMMIPHHRQAVDMAELAATRAGDAHVKKLAATIRAAQEPEITAMTGWLRTWGAPTTTPTAGHDGMEHGDMPGLLSSQEMAALEAASGKDFDRRFLTGMIAHHEGAISMARQEIRDGADPAAKALAQQIATSQQREVEEMKEILARL</sequence>
<feature type="domain" description="DUF305" evidence="3">
    <location>
        <begin position="64"/>
        <end position="211"/>
    </location>
</feature>
<keyword evidence="2" id="KW-0732">Signal</keyword>
<feature type="chain" id="PRO_5045748613" evidence="2">
    <location>
        <begin position="20"/>
        <end position="214"/>
    </location>
</feature>
<name>A0ABN2F2Y6_9ACTN</name>
<comment type="caution">
    <text evidence="4">The sequence shown here is derived from an EMBL/GenBank/DDBJ whole genome shotgun (WGS) entry which is preliminary data.</text>
</comment>
<feature type="region of interest" description="Disordered" evidence="1">
    <location>
        <begin position="32"/>
        <end position="55"/>
    </location>
</feature>